<dbReference type="EMBL" id="JAYKXP010000177">
    <property type="protein sequence ID" value="KAK7021064.1"/>
    <property type="molecule type" value="Genomic_DNA"/>
</dbReference>
<feature type="region of interest" description="Disordered" evidence="1">
    <location>
        <begin position="297"/>
        <end position="426"/>
    </location>
</feature>
<evidence type="ECO:0000256" key="1">
    <source>
        <dbReference type="SAM" id="MobiDB-lite"/>
    </source>
</evidence>
<dbReference type="Proteomes" id="UP001383192">
    <property type="component" value="Unassembled WGS sequence"/>
</dbReference>
<evidence type="ECO:0000313" key="2">
    <source>
        <dbReference type="EMBL" id="KAK7021064.1"/>
    </source>
</evidence>
<evidence type="ECO:0000313" key="3">
    <source>
        <dbReference type="Proteomes" id="UP001383192"/>
    </source>
</evidence>
<keyword evidence="3" id="KW-1185">Reference proteome</keyword>
<proteinExistence type="predicted"/>
<gene>
    <name evidence="2" type="ORF">VNI00_017553</name>
</gene>
<feature type="compositionally biased region" description="Polar residues" evidence="1">
    <location>
        <begin position="350"/>
        <end position="367"/>
    </location>
</feature>
<feature type="compositionally biased region" description="Basic and acidic residues" evidence="1">
    <location>
        <begin position="105"/>
        <end position="119"/>
    </location>
</feature>
<organism evidence="2 3">
    <name type="scientific">Paramarasmius palmivorus</name>
    <dbReference type="NCBI Taxonomy" id="297713"/>
    <lineage>
        <taxon>Eukaryota</taxon>
        <taxon>Fungi</taxon>
        <taxon>Dikarya</taxon>
        <taxon>Basidiomycota</taxon>
        <taxon>Agaricomycotina</taxon>
        <taxon>Agaricomycetes</taxon>
        <taxon>Agaricomycetidae</taxon>
        <taxon>Agaricales</taxon>
        <taxon>Marasmiineae</taxon>
        <taxon>Marasmiaceae</taxon>
        <taxon>Paramarasmius</taxon>
    </lineage>
</organism>
<feature type="region of interest" description="Disordered" evidence="1">
    <location>
        <begin position="638"/>
        <end position="684"/>
    </location>
</feature>
<reference evidence="2 3" key="1">
    <citation type="submission" date="2024-01" db="EMBL/GenBank/DDBJ databases">
        <title>A draft genome for a cacao thread blight-causing isolate of Paramarasmius palmivorus.</title>
        <authorList>
            <person name="Baruah I.K."/>
            <person name="Bukari Y."/>
            <person name="Amoako-Attah I."/>
            <person name="Meinhardt L.W."/>
            <person name="Bailey B.A."/>
            <person name="Cohen S.P."/>
        </authorList>
    </citation>
    <scope>NUCLEOTIDE SEQUENCE [LARGE SCALE GENOMIC DNA]</scope>
    <source>
        <strain evidence="2 3">GH-12</strain>
    </source>
</reference>
<feature type="compositionally biased region" description="Low complexity" evidence="1">
    <location>
        <begin position="657"/>
        <end position="683"/>
    </location>
</feature>
<comment type="caution">
    <text evidence="2">The sequence shown here is derived from an EMBL/GenBank/DDBJ whole genome shotgun (WGS) entry which is preliminary data.</text>
</comment>
<dbReference type="AlphaFoldDB" id="A0AAW0B669"/>
<sequence length="784" mass="86094">MPSPRKNSAKRVANNKSEVVNRRLSASPDVFSSPKTSQYSNREQKKLIVVDDAESDGSVVMVSRNAAPVERPVTPVNRFGSVESDEDVFVRVANTRPNRGLRQHNGGDVEVDRNSDMRLFRNASSDVDVASNTGSSTEAEMVLARKRRASEDKKHGQNGGESDDEGSGKRASGRSRKPTQRAANAGGTTSELLSKLDALVPDSESERETKRRESDESYKPFTPRKRSSVRAGSSNNQKKPEPRGGEDQDSDASMRSPVPSDVPGYEKTDSLRWKDDIRHVMAFSAVFCFADRPERQISESDDELPSPSTIFSRQGHGSGVDMRGKGSPLPPVLSRVDAHVSRRRPPTPVNKKSTGDTSSLAGTSDQVAPTGHSGNGQLPQEMAKDSPRQGRGAKHLDKDASVRSEKKERGTSPSKGDKESPSASYSMRDAAVFLPGVVIPEDEEDYEEDDDVQSNQGAPNAAAVVPLLKRECIHPDLVELYDSLTWINSLRRAKFIGYSNTEDAFDDFIPVSYGGVVDKVNNRVRSKLVRSVIFVEYRDFKSPVRVPLMSFVRSWECIRVPHAQGTQNAVFIFTGICHRSFVSQGREVGESYVKQLHIRPMENDWEIFQCNLGTYFNDNQMHAPGRYSAVVFQTKRKGWTPRRNDRESDKLASTPYSSPAKGGSSSAAPSIARGDGAGSAAGDTDPRRIASVNVLVGGAPPYRLFDDGIPLYDGKTTPGTKGFQFGGRDWEKYHTLPTYPYPEVEEGSLVTVAFTITGFRGSTNSHHTVHFNALFAIVLGKVDM</sequence>
<name>A0AAW0B669_9AGAR</name>
<feature type="compositionally biased region" description="Polar residues" evidence="1">
    <location>
        <begin position="122"/>
        <end position="138"/>
    </location>
</feature>
<feature type="compositionally biased region" description="Basic and acidic residues" evidence="1">
    <location>
        <begin position="382"/>
        <end position="420"/>
    </location>
</feature>
<feature type="region of interest" description="Disordered" evidence="1">
    <location>
        <begin position="1"/>
        <end position="41"/>
    </location>
</feature>
<protein>
    <submittedName>
        <fullName evidence="2">Uncharacterized protein</fullName>
    </submittedName>
</protein>
<feature type="compositionally biased region" description="Basic and acidic residues" evidence="1">
    <location>
        <begin position="204"/>
        <end position="218"/>
    </location>
</feature>
<feature type="compositionally biased region" description="Basic and acidic residues" evidence="1">
    <location>
        <begin position="264"/>
        <end position="273"/>
    </location>
</feature>
<accession>A0AAW0B669</accession>
<feature type="region of interest" description="Disordered" evidence="1">
    <location>
        <begin position="94"/>
        <end position="273"/>
    </location>
</feature>